<comment type="subcellular location">
    <subcellularLocation>
        <location evidence="10">Cell inner membrane</location>
    </subcellularLocation>
    <subcellularLocation>
        <location evidence="2">Cell membrane</location>
        <topology evidence="2">Single-pass membrane protein</topology>
    </subcellularLocation>
</comment>
<dbReference type="RefSeq" id="WP_151178431.1">
    <property type="nucleotide sequence ID" value="NZ_CP042906.1"/>
</dbReference>
<evidence type="ECO:0000256" key="7">
    <source>
        <dbReference type="ARBA" id="ARBA00022779"/>
    </source>
</evidence>
<keyword evidence="8 10" id="KW-1133">Transmembrane helix</keyword>
<dbReference type="OrthoDB" id="7304620at2"/>
<keyword evidence="13" id="KW-1185">Reference proteome</keyword>
<keyword evidence="6 10" id="KW-0812">Transmembrane</keyword>
<evidence type="ECO:0000256" key="10">
    <source>
        <dbReference type="RuleBase" id="RU364125"/>
    </source>
</evidence>
<comment type="similarity">
    <text evidence="3 10">Belongs to the FliL family.</text>
</comment>
<evidence type="ECO:0000313" key="12">
    <source>
        <dbReference type="EMBL" id="QEX18246.1"/>
    </source>
</evidence>
<name>A0A5J6MTN3_9PROT</name>
<dbReference type="GO" id="GO:0071978">
    <property type="term" value="P:bacterial-type flagellum-dependent swarming motility"/>
    <property type="evidence" value="ECO:0007669"/>
    <property type="project" value="TreeGrafter"/>
</dbReference>
<organism evidence="12 13">
    <name type="scientific">Hypericibacter terrae</name>
    <dbReference type="NCBI Taxonomy" id="2602015"/>
    <lineage>
        <taxon>Bacteria</taxon>
        <taxon>Pseudomonadati</taxon>
        <taxon>Pseudomonadota</taxon>
        <taxon>Alphaproteobacteria</taxon>
        <taxon>Rhodospirillales</taxon>
        <taxon>Dongiaceae</taxon>
        <taxon>Hypericibacter</taxon>
    </lineage>
</organism>
<feature type="region of interest" description="Disordered" evidence="11">
    <location>
        <begin position="1"/>
        <end position="25"/>
    </location>
</feature>
<feature type="transmembrane region" description="Helical" evidence="10">
    <location>
        <begin position="37"/>
        <end position="61"/>
    </location>
</feature>
<evidence type="ECO:0000256" key="9">
    <source>
        <dbReference type="ARBA" id="ARBA00023136"/>
    </source>
</evidence>
<evidence type="ECO:0000256" key="1">
    <source>
        <dbReference type="ARBA" id="ARBA00002254"/>
    </source>
</evidence>
<accession>A0A5J6MTN3</accession>
<dbReference type="EMBL" id="CP042906">
    <property type="protein sequence ID" value="QEX18246.1"/>
    <property type="molecule type" value="Genomic_DNA"/>
</dbReference>
<evidence type="ECO:0000256" key="2">
    <source>
        <dbReference type="ARBA" id="ARBA00004162"/>
    </source>
</evidence>
<evidence type="ECO:0000256" key="8">
    <source>
        <dbReference type="ARBA" id="ARBA00022989"/>
    </source>
</evidence>
<protein>
    <recommendedName>
        <fullName evidence="10">Flagellar protein FliL</fullName>
    </recommendedName>
</protein>
<dbReference type="InterPro" id="IPR005503">
    <property type="entry name" value="FliL"/>
</dbReference>
<dbReference type="PANTHER" id="PTHR35091:SF2">
    <property type="entry name" value="FLAGELLAR PROTEIN FLIL"/>
    <property type="match status" value="1"/>
</dbReference>
<dbReference type="GO" id="GO:0005886">
    <property type="term" value="C:plasma membrane"/>
    <property type="evidence" value="ECO:0007669"/>
    <property type="project" value="UniProtKB-SubCell"/>
</dbReference>
<sequence length="180" mass="19334">MAKAPQPKGKTPEAEEAQDAAAGAEAPKKKKFSGKKLVLFVVLPVLLLGGGGAAAFFMGLLGGAKTEEAAHAEAPAETGPSVYYEMPEMLVNLVTTGKKPSYLKLKVSLELKDEEASKQVDAVLPRVVDSFQVYLRALRVEDLQGSAGILRLRQELLTRVADAAKPTEVRDVLFKEMLVQ</sequence>
<gene>
    <name evidence="12" type="ORF">FRZ44_35510</name>
</gene>
<evidence type="ECO:0000256" key="4">
    <source>
        <dbReference type="ARBA" id="ARBA00022475"/>
    </source>
</evidence>
<reference evidence="12 13" key="1">
    <citation type="submission" date="2019-08" db="EMBL/GenBank/DDBJ databases">
        <title>Hyperibacter terrae gen. nov., sp. nov. and Hyperibacter viscosus sp. nov., two new members in the family Rhodospirillaceae isolated from the rhizosphere of Hypericum perforatum.</title>
        <authorList>
            <person name="Noviana Z."/>
        </authorList>
    </citation>
    <scope>NUCLEOTIDE SEQUENCE [LARGE SCALE GENOMIC DNA]</scope>
    <source>
        <strain evidence="12 13">R5913</strain>
    </source>
</reference>
<dbReference type="Pfam" id="PF03748">
    <property type="entry name" value="FliL"/>
    <property type="match status" value="1"/>
</dbReference>
<evidence type="ECO:0000256" key="3">
    <source>
        <dbReference type="ARBA" id="ARBA00008281"/>
    </source>
</evidence>
<keyword evidence="7 10" id="KW-0283">Flagellar rotation</keyword>
<keyword evidence="5 10" id="KW-0145">Chemotaxis</keyword>
<evidence type="ECO:0000313" key="13">
    <source>
        <dbReference type="Proteomes" id="UP000326202"/>
    </source>
</evidence>
<dbReference type="Proteomes" id="UP000326202">
    <property type="component" value="Chromosome"/>
</dbReference>
<evidence type="ECO:0000256" key="11">
    <source>
        <dbReference type="SAM" id="MobiDB-lite"/>
    </source>
</evidence>
<comment type="function">
    <text evidence="1 10">Controls the rotational direction of flagella during chemotaxis.</text>
</comment>
<evidence type="ECO:0000256" key="6">
    <source>
        <dbReference type="ARBA" id="ARBA00022692"/>
    </source>
</evidence>
<dbReference type="PANTHER" id="PTHR35091">
    <property type="entry name" value="FLAGELLAR PROTEIN FLIL"/>
    <property type="match status" value="1"/>
</dbReference>
<keyword evidence="10" id="KW-0997">Cell inner membrane</keyword>
<keyword evidence="9 10" id="KW-0472">Membrane</keyword>
<keyword evidence="4" id="KW-1003">Cell membrane</keyword>
<dbReference type="KEGG" id="htq:FRZ44_35510"/>
<proteinExistence type="inferred from homology"/>
<dbReference type="GO" id="GO:0006935">
    <property type="term" value="P:chemotaxis"/>
    <property type="evidence" value="ECO:0007669"/>
    <property type="project" value="UniProtKB-KW"/>
</dbReference>
<evidence type="ECO:0000256" key="5">
    <source>
        <dbReference type="ARBA" id="ARBA00022500"/>
    </source>
</evidence>
<dbReference type="AlphaFoldDB" id="A0A5J6MTN3"/>
<dbReference type="GO" id="GO:0009425">
    <property type="term" value="C:bacterial-type flagellum basal body"/>
    <property type="evidence" value="ECO:0007669"/>
    <property type="project" value="InterPro"/>
</dbReference>